<organism evidence="2 3">
    <name type="scientific">Maribacter confluentis</name>
    <dbReference type="NCBI Taxonomy" id="1656093"/>
    <lineage>
        <taxon>Bacteria</taxon>
        <taxon>Pseudomonadati</taxon>
        <taxon>Bacteroidota</taxon>
        <taxon>Flavobacteriia</taxon>
        <taxon>Flavobacteriales</taxon>
        <taxon>Flavobacteriaceae</taxon>
        <taxon>Maribacter</taxon>
    </lineage>
</organism>
<feature type="chain" id="PRO_5047296181" description="TerB family tellurite resistance protein" evidence="1">
    <location>
        <begin position="32"/>
        <end position="186"/>
    </location>
</feature>
<reference evidence="2" key="1">
    <citation type="journal article" date="2014" name="Int. J. Syst. Evol. Microbiol.">
        <title>Complete genome of a new Firmicutes species belonging to the dominant human colonic microbiota ('Ruminococcus bicirculans') reveals two chromosomes and a selective capacity to utilize plant glucans.</title>
        <authorList>
            <consortium name="NISC Comparative Sequencing Program"/>
            <person name="Wegmann U."/>
            <person name="Louis P."/>
            <person name="Goesmann A."/>
            <person name="Henrissat B."/>
            <person name="Duncan S.H."/>
            <person name="Flint H.J."/>
        </authorList>
    </citation>
    <scope>NUCLEOTIDE SEQUENCE</scope>
    <source>
        <strain evidence="2">CECT 8869</strain>
    </source>
</reference>
<dbReference type="Proteomes" id="UP001168579">
    <property type="component" value="Unassembled WGS sequence"/>
</dbReference>
<proteinExistence type="predicted"/>
<keyword evidence="3" id="KW-1185">Reference proteome</keyword>
<evidence type="ECO:0008006" key="4">
    <source>
        <dbReference type="Google" id="ProtNLM"/>
    </source>
</evidence>
<keyword evidence="1" id="KW-0732">Signal</keyword>
<reference evidence="2" key="2">
    <citation type="submission" date="2023-06" db="EMBL/GenBank/DDBJ databases">
        <authorList>
            <person name="Lucena T."/>
            <person name="Sun Q."/>
        </authorList>
    </citation>
    <scope>NUCLEOTIDE SEQUENCE</scope>
    <source>
        <strain evidence="2">CECT 8869</strain>
    </source>
</reference>
<evidence type="ECO:0000256" key="1">
    <source>
        <dbReference type="SAM" id="SignalP"/>
    </source>
</evidence>
<evidence type="ECO:0000313" key="2">
    <source>
        <dbReference type="EMBL" id="MDO1512841.1"/>
    </source>
</evidence>
<feature type="signal peptide" evidence="1">
    <location>
        <begin position="1"/>
        <end position="31"/>
    </location>
</feature>
<accession>A0ABT8RPP2</accession>
<dbReference type="EMBL" id="JAUKUC010000001">
    <property type="protein sequence ID" value="MDO1512841.1"/>
    <property type="molecule type" value="Genomic_DNA"/>
</dbReference>
<dbReference type="RefSeq" id="WP_304435842.1">
    <property type="nucleotide sequence ID" value="NZ_JAUKUC010000001.1"/>
</dbReference>
<protein>
    <recommendedName>
        <fullName evidence="4">TerB family tellurite resistance protein</fullName>
    </recommendedName>
</protein>
<sequence>MNLYRKNPGTVKLVLLLSLSLMFFTTSFLWAQSNMPDDSYTIITEASKVGPENPRRGLSLLRGLKQHFYDKGSYENIDDFSVYYSIVAAEAGIHANEKKFSTIYRLFGEIGDQVKPLMSMDDQYAAYYYFSKVMILIYKAQENNTVIVGNAKYRGEIKALIEEVKRFNFKEKITQNLVTSHLEQYL</sequence>
<gene>
    <name evidence="2" type="ORF">Q2T41_09260</name>
</gene>
<name>A0ABT8RPP2_9FLAO</name>
<comment type="caution">
    <text evidence="2">The sequence shown here is derived from an EMBL/GenBank/DDBJ whole genome shotgun (WGS) entry which is preliminary data.</text>
</comment>
<evidence type="ECO:0000313" key="3">
    <source>
        <dbReference type="Proteomes" id="UP001168579"/>
    </source>
</evidence>